<evidence type="ECO:0000256" key="3">
    <source>
        <dbReference type="ARBA" id="ARBA00015325"/>
    </source>
</evidence>
<comment type="caution">
    <text evidence="17">The sequence shown here is derived from an EMBL/GenBank/DDBJ whole genome shotgun (WGS) entry which is preliminary data.</text>
</comment>
<keyword evidence="18" id="KW-1185">Reference proteome</keyword>
<evidence type="ECO:0000256" key="11">
    <source>
        <dbReference type="ARBA" id="ARBA00033245"/>
    </source>
</evidence>
<dbReference type="RefSeq" id="WP_212227427.1">
    <property type="nucleotide sequence ID" value="NZ_JAGUCN010000007.1"/>
</dbReference>
<dbReference type="InterPro" id="IPR028053">
    <property type="entry name" value="Membr_insert_YidC_N"/>
</dbReference>
<dbReference type="Proteomes" id="UP000721861">
    <property type="component" value="Unassembled WGS sequence"/>
</dbReference>
<dbReference type="CDD" id="cd20070">
    <property type="entry name" value="5TM_YidC_Alb3"/>
    <property type="match status" value="1"/>
</dbReference>
<comment type="similarity">
    <text evidence="2 13">Belongs to the OXA1/ALB3/YidC family. Type 1 subfamily.</text>
</comment>
<organism evidence="17 18">
    <name type="scientific">Carboxylicivirga mesophila</name>
    <dbReference type="NCBI Taxonomy" id="1166478"/>
    <lineage>
        <taxon>Bacteria</taxon>
        <taxon>Pseudomonadati</taxon>
        <taxon>Bacteroidota</taxon>
        <taxon>Bacteroidia</taxon>
        <taxon>Marinilabiliales</taxon>
        <taxon>Marinilabiliaceae</taxon>
        <taxon>Carboxylicivirga</taxon>
    </lineage>
</organism>
<accession>A0ABS5K8Y3</accession>
<evidence type="ECO:0000256" key="2">
    <source>
        <dbReference type="ARBA" id="ARBA00010527"/>
    </source>
</evidence>
<dbReference type="Gene3D" id="2.70.98.90">
    <property type="match status" value="1"/>
</dbReference>
<proteinExistence type="inferred from homology"/>
<comment type="subunit">
    <text evidence="13">Interacts with the Sec translocase complex via SecD. Specifically interacts with transmembrane segments of nascent integral membrane proteins during membrane integration.</text>
</comment>
<feature type="domain" description="Membrane insertase YidC/Oxa/ALB C-terminal" evidence="15">
    <location>
        <begin position="372"/>
        <end position="569"/>
    </location>
</feature>
<feature type="transmembrane region" description="Helical" evidence="13">
    <location>
        <begin position="6"/>
        <end position="23"/>
    </location>
</feature>
<protein>
    <recommendedName>
        <fullName evidence="3 13">Membrane protein insertase YidC</fullName>
    </recommendedName>
    <alternativeName>
        <fullName evidence="12 13">Foldase YidC</fullName>
    </alternativeName>
    <alternativeName>
        <fullName evidence="11 13">Membrane integrase YidC</fullName>
    </alternativeName>
    <alternativeName>
        <fullName evidence="13">Membrane protein YidC</fullName>
    </alternativeName>
</protein>
<dbReference type="HAMAP" id="MF_01810">
    <property type="entry name" value="YidC_type1"/>
    <property type="match status" value="1"/>
</dbReference>
<dbReference type="InterPro" id="IPR001708">
    <property type="entry name" value="YidC/ALB3/OXA1/COX18"/>
</dbReference>
<keyword evidence="6 13" id="KW-0812">Transmembrane</keyword>
<evidence type="ECO:0000256" key="8">
    <source>
        <dbReference type="ARBA" id="ARBA00022989"/>
    </source>
</evidence>
<feature type="transmembrane region" description="Helical" evidence="13">
    <location>
        <begin position="442"/>
        <end position="463"/>
    </location>
</feature>
<dbReference type="Pfam" id="PF02096">
    <property type="entry name" value="60KD_IMP"/>
    <property type="match status" value="1"/>
</dbReference>
<sequence>MDRNSITGIILITIILGFFWWINKPSEEQLAQQQRRRDSIAMVEQLRSEAEAQAAAVKAQQTQEAEAQKDSSIIAQEKSDRYGLFASAAEGEQSFVTLENNLVKMKISTKGARIYSVELKDYKTHDGQPLVLMNGDQNKFGFYFTHSNRNFHTNDLFFDVASTSGNKADFVINAAEGKLVFSYALPDDSYMADFNITTNNMGSIMSTNTGSLGIEWNMRMDAQEKAPDFERQRAGVYFKFAQEDVDHIVATSSKSEKLSTKVQWVAFKDQFFSSVFIAKDDFVSGEVATEAPEDKNERLIMNASALVNVPYTGNDNLDFHFYFGPNDFKALKPYDEAYDLRELVYLGWGFLRYINLGVIEVFHFFEGFISNYGIIILLLTILIKLILFPLTYKSYVSTAKMKVLKPQIEEINNKIPKEKAMERQQATMALYRKAGVNPMGGCLPMLLQMPILFAMFQFFPASIELRGEAFLWAQDLSSYDSIFELPFTIPFYGDHVSLFCLLMAITNIVYTKINQEMTQSSQQMPGMKGMMYMMPVMFLFFFNNYASGLSYYYFISTLITIGQTLLIRRFVDEEALLAKLNANKKKPVKKSKFQQRLEDMQRQQTQAAKKGKKK</sequence>
<dbReference type="Pfam" id="PF14849">
    <property type="entry name" value="YidC_periplas"/>
    <property type="match status" value="1"/>
</dbReference>
<evidence type="ECO:0000256" key="5">
    <source>
        <dbReference type="ARBA" id="ARBA00022475"/>
    </source>
</evidence>
<evidence type="ECO:0000256" key="7">
    <source>
        <dbReference type="ARBA" id="ARBA00022927"/>
    </source>
</evidence>
<comment type="function">
    <text evidence="13">Required for the insertion and/or proper folding and/or complex formation of integral membrane proteins into the membrane. Involved in integration of membrane proteins that insert both dependently and independently of the Sec translocase complex, as well as at least some lipoproteins. Aids folding of multispanning membrane proteins.</text>
</comment>
<feature type="transmembrane region" description="Helical" evidence="13">
    <location>
        <begin position="489"/>
        <end position="510"/>
    </location>
</feature>
<feature type="transmembrane region" description="Helical" evidence="13">
    <location>
        <begin position="371"/>
        <end position="392"/>
    </location>
</feature>
<name>A0ABS5K8Y3_9BACT</name>
<keyword evidence="5 13" id="KW-1003">Cell membrane</keyword>
<dbReference type="InterPro" id="IPR038221">
    <property type="entry name" value="YidC_periplasmic_sf"/>
</dbReference>
<dbReference type="NCBIfam" id="TIGR03593">
    <property type="entry name" value="yidC_nterm"/>
    <property type="match status" value="1"/>
</dbReference>
<evidence type="ECO:0000256" key="13">
    <source>
        <dbReference type="HAMAP-Rule" id="MF_01810"/>
    </source>
</evidence>
<dbReference type="InterPro" id="IPR047196">
    <property type="entry name" value="YidC_ALB_C"/>
</dbReference>
<keyword evidence="10 13" id="KW-0143">Chaperone</keyword>
<comment type="subcellular location">
    <subcellularLocation>
        <location evidence="1">Cell inner membrane</location>
        <topology evidence="1">Multi-pass membrane protein</topology>
    </subcellularLocation>
    <subcellularLocation>
        <location evidence="13">Cell membrane</location>
        <topology evidence="13">Multi-pass membrane protein</topology>
    </subcellularLocation>
</comment>
<keyword evidence="7 13" id="KW-0653">Protein transport</keyword>
<evidence type="ECO:0000256" key="10">
    <source>
        <dbReference type="ARBA" id="ARBA00023186"/>
    </source>
</evidence>
<evidence type="ECO:0000259" key="16">
    <source>
        <dbReference type="Pfam" id="PF14849"/>
    </source>
</evidence>
<dbReference type="InterPro" id="IPR028055">
    <property type="entry name" value="YidC/Oxa/ALB_C"/>
</dbReference>
<reference evidence="17 18" key="1">
    <citation type="journal article" date="2014" name="Int. J. Syst. Evol. Microbiol.">
        <title>Carboxylicivirga gen. nov. in the family Marinilabiliaceae with two novel species, Carboxylicivirga mesophila sp. nov. and Carboxylicivirga taeanensis sp. nov., and reclassification of Cytophaga fermentans as Saccharicrinis fermentans gen. nov., comb. nov.</title>
        <authorList>
            <person name="Yang S.H."/>
            <person name="Seo H.S."/>
            <person name="Woo J.H."/>
            <person name="Oh H.M."/>
            <person name="Jang H."/>
            <person name="Lee J.H."/>
            <person name="Kim S.J."/>
            <person name="Kwon K.K."/>
        </authorList>
    </citation>
    <scope>NUCLEOTIDE SEQUENCE [LARGE SCALE GENOMIC DNA]</scope>
    <source>
        <strain evidence="17 18">JCM 18290</strain>
    </source>
</reference>
<feature type="region of interest" description="Disordered" evidence="14">
    <location>
        <begin position="585"/>
        <end position="614"/>
    </location>
</feature>
<evidence type="ECO:0000313" key="18">
    <source>
        <dbReference type="Proteomes" id="UP000721861"/>
    </source>
</evidence>
<keyword evidence="4 13" id="KW-0813">Transport</keyword>
<evidence type="ECO:0000256" key="1">
    <source>
        <dbReference type="ARBA" id="ARBA00004429"/>
    </source>
</evidence>
<gene>
    <name evidence="13 17" type="primary">yidC</name>
    <name evidence="17" type="ORF">KEM09_07970</name>
</gene>
<dbReference type="EMBL" id="JAGUCN010000007">
    <property type="protein sequence ID" value="MBS2211332.1"/>
    <property type="molecule type" value="Genomic_DNA"/>
</dbReference>
<keyword evidence="8 13" id="KW-1133">Transmembrane helix</keyword>
<evidence type="ECO:0000259" key="15">
    <source>
        <dbReference type="Pfam" id="PF02096"/>
    </source>
</evidence>
<dbReference type="PANTHER" id="PTHR12428">
    <property type="entry name" value="OXA1"/>
    <property type="match status" value="1"/>
</dbReference>
<dbReference type="PRINTS" id="PR00701">
    <property type="entry name" value="60KDINNERMP"/>
</dbReference>
<evidence type="ECO:0000256" key="9">
    <source>
        <dbReference type="ARBA" id="ARBA00023136"/>
    </source>
</evidence>
<dbReference type="PANTHER" id="PTHR12428:SF65">
    <property type="entry name" value="CYTOCHROME C OXIDASE ASSEMBLY PROTEIN COX18, MITOCHONDRIAL"/>
    <property type="match status" value="1"/>
</dbReference>
<evidence type="ECO:0000256" key="6">
    <source>
        <dbReference type="ARBA" id="ARBA00022692"/>
    </source>
</evidence>
<dbReference type="CDD" id="cd19961">
    <property type="entry name" value="EcYidC-like_peri"/>
    <property type="match status" value="1"/>
</dbReference>
<dbReference type="NCBIfam" id="NF002356">
    <property type="entry name" value="PRK01318.2-3"/>
    <property type="match status" value="1"/>
</dbReference>
<keyword evidence="9 13" id="KW-0472">Membrane</keyword>
<evidence type="ECO:0000256" key="14">
    <source>
        <dbReference type="SAM" id="MobiDB-lite"/>
    </source>
</evidence>
<evidence type="ECO:0000313" key="17">
    <source>
        <dbReference type="EMBL" id="MBS2211332.1"/>
    </source>
</evidence>
<dbReference type="NCBIfam" id="TIGR03592">
    <property type="entry name" value="yidC_oxa1_cterm"/>
    <property type="match status" value="1"/>
</dbReference>
<feature type="domain" description="Membrane insertase YidC N-terminal" evidence="16">
    <location>
        <begin position="96"/>
        <end position="348"/>
    </location>
</feature>
<evidence type="ECO:0000256" key="4">
    <source>
        <dbReference type="ARBA" id="ARBA00022448"/>
    </source>
</evidence>
<dbReference type="InterPro" id="IPR019998">
    <property type="entry name" value="Membr_insert_YidC"/>
</dbReference>
<evidence type="ECO:0000256" key="12">
    <source>
        <dbReference type="ARBA" id="ARBA00033342"/>
    </source>
</evidence>